<dbReference type="EMBL" id="NKCI01000005">
    <property type="protein sequence ID" value="RSL71958.1"/>
    <property type="molecule type" value="Genomic_DNA"/>
</dbReference>
<gene>
    <name evidence="2" type="ORF">CEP54_001029</name>
</gene>
<comment type="caution">
    <text evidence="2">The sequence shown here is derived from an EMBL/GenBank/DDBJ whole genome shotgun (WGS) entry which is preliminary data.</text>
</comment>
<dbReference type="AlphaFoldDB" id="A0A428R339"/>
<reference evidence="2 3" key="1">
    <citation type="submission" date="2017-06" db="EMBL/GenBank/DDBJ databases">
        <title>Comparative genomic analysis of Ambrosia Fusariam Clade fungi.</title>
        <authorList>
            <person name="Stajich J.E."/>
            <person name="Carrillo J."/>
            <person name="Kijimoto T."/>
            <person name="Eskalen A."/>
            <person name="O'Donnell K."/>
            <person name="Kasson M."/>
        </authorList>
    </citation>
    <scope>NUCLEOTIDE SEQUENCE [LARGE SCALE GENOMIC DNA]</scope>
    <source>
        <strain evidence="2 3">NRRL62584</strain>
    </source>
</reference>
<protein>
    <submittedName>
        <fullName evidence="2">Uncharacterized protein</fullName>
    </submittedName>
</protein>
<dbReference type="Proteomes" id="UP000288168">
    <property type="component" value="Unassembled WGS sequence"/>
</dbReference>
<evidence type="ECO:0000256" key="1">
    <source>
        <dbReference type="SAM" id="MobiDB-lite"/>
    </source>
</evidence>
<name>A0A428R339_9HYPO</name>
<proteinExistence type="predicted"/>
<organism evidence="2 3">
    <name type="scientific">Fusarium duplospermum</name>
    <dbReference type="NCBI Taxonomy" id="1325734"/>
    <lineage>
        <taxon>Eukaryota</taxon>
        <taxon>Fungi</taxon>
        <taxon>Dikarya</taxon>
        <taxon>Ascomycota</taxon>
        <taxon>Pezizomycotina</taxon>
        <taxon>Sordariomycetes</taxon>
        <taxon>Hypocreomycetidae</taxon>
        <taxon>Hypocreales</taxon>
        <taxon>Nectriaceae</taxon>
        <taxon>Fusarium</taxon>
        <taxon>Fusarium solani species complex</taxon>
    </lineage>
</organism>
<feature type="region of interest" description="Disordered" evidence="1">
    <location>
        <begin position="33"/>
        <end position="60"/>
    </location>
</feature>
<evidence type="ECO:0000313" key="3">
    <source>
        <dbReference type="Proteomes" id="UP000288168"/>
    </source>
</evidence>
<keyword evidence="3" id="KW-1185">Reference proteome</keyword>
<sequence length="86" mass="9154">MAPTTAESPLSCTDSRSQGFRWSVLSSVNCPYSVPTSDAQRPYPAPEQPGLRGKKSEGQPAYGASQLLVAWAEFPDASQALSPSPR</sequence>
<accession>A0A428R339</accession>
<evidence type="ECO:0000313" key="2">
    <source>
        <dbReference type="EMBL" id="RSL71958.1"/>
    </source>
</evidence>